<feature type="domain" description="CBU-0592-like" evidence="2">
    <location>
        <begin position="7"/>
        <end position="78"/>
    </location>
</feature>
<evidence type="ECO:0000259" key="2">
    <source>
        <dbReference type="Pfam" id="PF26604"/>
    </source>
</evidence>
<keyword evidence="1" id="KW-1133">Transmembrane helix</keyword>
<accession>A0A838L476</accession>
<dbReference type="Proteomes" id="UP000570166">
    <property type="component" value="Unassembled WGS sequence"/>
</dbReference>
<dbReference type="InterPro" id="IPR058058">
    <property type="entry name" value="CBU_0592-like"/>
</dbReference>
<evidence type="ECO:0000256" key="1">
    <source>
        <dbReference type="SAM" id="Phobius"/>
    </source>
</evidence>
<dbReference type="NCBIfam" id="NF047864">
    <property type="entry name" value="CBU_0592_membra"/>
    <property type="match status" value="1"/>
</dbReference>
<organism evidence="3 4">
    <name type="scientific">Sphingomonas chungangi</name>
    <dbReference type="NCBI Taxonomy" id="2683589"/>
    <lineage>
        <taxon>Bacteria</taxon>
        <taxon>Pseudomonadati</taxon>
        <taxon>Pseudomonadota</taxon>
        <taxon>Alphaproteobacteria</taxon>
        <taxon>Sphingomonadales</taxon>
        <taxon>Sphingomonadaceae</taxon>
        <taxon>Sphingomonas</taxon>
    </lineage>
</organism>
<proteinExistence type="predicted"/>
<evidence type="ECO:0000313" key="4">
    <source>
        <dbReference type="Proteomes" id="UP000570166"/>
    </source>
</evidence>
<evidence type="ECO:0000313" key="3">
    <source>
        <dbReference type="EMBL" id="MBA2934303.1"/>
    </source>
</evidence>
<dbReference type="RefSeq" id="WP_160365801.1">
    <property type="nucleotide sequence ID" value="NZ_JACEIB010000006.1"/>
</dbReference>
<gene>
    <name evidence="3" type="ORF">HZF05_09350</name>
</gene>
<feature type="transmembrane region" description="Helical" evidence="1">
    <location>
        <begin position="58"/>
        <end position="77"/>
    </location>
</feature>
<comment type="caution">
    <text evidence="3">The sequence shown here is derived from an EMBL/GenBank/DDBJ whole genome shotgun (WGS) entry which is preliminary data.</text>
</comment>
<keyword evidence="1" id="KW-0812">Transmembrane</keyword>
<dbReference type="EMBL" id="JACEIB010000006">
    <property type="protein sequence ID" value="MBA2934303.1"/>
    <property type="molecule type" value="Genomic_DNA"/>
</dbReference>
<feature type="transmembrane region" description="Helical" evidence="1">
    <location>
        <begin position="33"/>
        <end position="52"/>
    </location>
</feature>
<dbReference type="Pfam" id="PF26604">
    <property type="entry name" value="CBU_0592"/>
    <property type="match status" value="1"/>
</dbReference>
<protein>
    <recommendedName>
        <fullName evidence="2">CBU-0592-like domain-containing protein</fullName>
    </recommendedName>
</protein>
<sequence>MSHIVATIIGLIGSATFIAAFAYANISPAMDKRLFNAMNLVGAVLLLISLSVDFNLPSVVLESVWGIIALIGLIAAMRGSRGPQL</sequence>
<keyword evidence="4" id="KW-1185">Reference proteome</keyword>
<name>A0A838L476_9SPHN</name>
<feature type="transmembrane region" description="Helical" evidence="1">
    <location>
        <begin position="6"/>
        <end position="26"/>
    </location>
</feature>
<keyword evidence="1" id="KW-0472">Membrane</keyword>
<reference evidence="3 4" key="1">
    <citation type="submission" date="2020-07" db="EMBL/GenBank/DDBJ databases">
        <authorList>
            <person name="Sun Q."/>
        </authorList>
    </citation>
    <scope>NUCLEOTIDE SEQUENCE [LARGE SCALE GENOMIC DNA]</scope>
    <source>
        <strain evidence="3 4">CGMCC 1.13654</strain>
    </source>
</reference>
<dbReference type="AlphaFoldDB" id="A0A838L476"/>